<name>A0AA36D038_9BILA</name>
<evidence type="ECO:0000313" key="2">
    <source>
        <dbReference type="Proteomes" id="UP001177023"/>
    </source>
</evidence>
<keyword evidence="2" id="KW-1185">Reference proteome</keyword>
<accession>A0AA36D038</accession>
<organism evidence="1 2">
    <name type="scientific">Mesorhabditis spiculigera</name>
    <dbReference type="NCBI Taxonomy" id="96644"/>
    <lineage>
        <taxon>Eukaryota</taxon>
        <taxon>Metazoa</taxon>
        <taxon>Ecdysozoa</taxon>
        <taxon>Nematoda</taxon>
        <taxon>Chromadorea</taxon>
        <taxon>Rhabditida</taxon>
        <taxon>Rhabditina</taxon>
        <taxon>Rhabditomorpha</taxon>
        <taxon>Rhabditoidea</taxon>
        <taxon>Rhabditidae</taxon>
        <taxon>Mesorhabditinae</taxon>
        <taxon>Mesorhabditis</taxon>
    </lineage>
</organism>
<feature type="non-terminal residue" evidence="1">
    <location>
        <position position="1"/>
    </location>
</feature>
<dbReference type="AlphaFoldDB" id="A0AA36D038"/>
<sequence>MALFLAINLAEWHERSSVINAPNLCQNVRSKEDDEVLLITKFGICQSQYARTVPRPGGHILEWDNSDQLEMKNGTKYRTNPVIGVGQNPIRGTLRTISCEAGV</sequence>
<proteinExistence type="predicted"/>
<dbReference type="Proteomes" id="UP001177023">
    <property type="component" value="Unassembled WGS sequence"/>
</dbReference>
<dbReference type="EMBL" id="CATQJA010002650">
    <property type="protein sequence ID" value="CAJ0577436.1"/>
    <property type="molecule type" value="Genomic_DNA"/>
</dbReference>
<gene>
    <name evidence="1" type="ORF">MSPICULIGERA_LOCUS15709</name>
</gene>
<reference evidence="1" key="1">
    <citation type="submission" date="2023-06" db="EMBL/GenBank/DDBJ databases">
        <authorList>
            <person name="Delattre M."/>
        </authorList>
    </citation>
    <scope>NUCLEOTIDE SEQUENCE</scope>
    <source>
        <strain evidence="1">AF72</strain>
    </source>
</reference>
<evidence type="ECO:0000313" key="1">
    <source>
        <dbReference type="EMBL" id="CAJ0577436.1"/>
    </source>
</evidence>
<comment type="caution">
    <text evidence="1">The sequence shown here is derived from an EMBL/GenBank/DDBJ whole genome shotgun (WGS) entry which is preliminary data.</text>
</comment>
<protein>
    <submittedName>
        <fullName evidence="1">Uncharacterized protein</fullName>
    </submittedName>
</protein>